<proteinExistence type="predicted"/>
<dbReference type="Proteomes" id="UP000246186">
    <property type="component" value="Genome"/>
</dbReference>
<accession>Q5GQV5</accession>
<reference evidence="2 4" key="3">
    <citation type="journal article" date="2015" name="PLoS ONE">
        <title>Spontaneous Deletion of an "ORFanage" Region Facilitates Host Adaptation in a "Photosynthetic" Cyanophage.</title>
        <authorList>
            <person name="Puxty R.J."/>
            <person name="Perez-Sepulveda B."/>
            <person name="Rihtman B."/>
            <person name="Evans D.J."/>
            <person name="Millard A.D."/>
            <person name="Scanlan D.J."/>
        </authorList>
    </citation>
    <scope>NUCLEOTIDE SEQUENCE [LARGE SCALE GENOMIC DNA]</scope>
</reference>
<dbReference type="KEGG" id="vg:3260310"/>
<protein>
    <submittedName>
        <fullName evidence="1">Hypothetical-Protein / belonging to T4-LIKE GC: 836</fullName>
    </submittedName>
</protein>
<dbReference type="EMBL" id="AJ630128">
    <property type="protein sequence ID" value="CAF34162.1"/>
    <property type="molecule type" value="Genomic_DNA"/>
</dbReference>
<name>Q5GQV5_BPSYP</name>
<organism evidence="1 3">
    <name type="scientific">Synechococcus phage S-PM2</name>
    <dbReference type="NCBI Taxonomy" id="238854"/>
    <lineage>
        <taxon>Viruses</taxon>
        <taxon>Duplodnaviria</taxon>
        <taxon>Heunggongvirae</taxon>
        <taxon>Uroviricota</taxon>
        <taxon>Caudoviricetes</taxon>
        <taxon>Pantevenvirales</taxon>
        <taxon>Kyanoviridae</taxon>
        <taxon>Nodensvirus</taxon>
        <taxon>Nodensvirus spm2</taxon>
    </lineage>
</organism>
<gene>
    <name evidence="2" type="ORF">S-PM2d098</name>
    <name evidence="1" type="ORF">S-PM2p098</name>
</gene>
<sequence>MYSSYFILITILFLFAYAGYEETIKIVAYIDMQFRYALIKIQMKWMGWNLKRQLVKDTQNFDKFIEEYQNGNKDMS</sequence>
<dbReference type="OrthoDB" id="26073at10239"/>
<reference evidence="1 3" key="1">
    <citation type="journal article" date="2004" name="Proc. Natl. Acad. Sci. U.S.A.">
        <title>Genetic organization of the psbAD region in phages infecting marine Synechococcus strains.</title>
        <authorList>
            <person name="Millard A."/>
            <person name="Clokie M.R."/>
            <person name="Shub D.A."/>
            <person name="Mann N.H."/>
        </authorList>
    </citation>
    <scope>NUCLEOTIDE SEQUENCE [LARGE SCALE GENOMIC DNA]</scope>
</reference>
<evidence type="ECO:0000313" key="1">
    <source>
        <dbReference type="EMBL" id="CAF34162.1"/>
    </source>
</evidence>
<organismHost>
    <name type="scientific">Synechococcus</name>
    <dbReference type="NCBI Taxonomy" id="1129"/>
</organismHost>
<dbReference type="Proteomes" id="UP000000994">
    <property type="component" value="Segment"/>
</dbReference>
<dbReference type="EMBL" id="LN828717">
    <property type="protein sequence ID" value="CFW42248.1"/>
    <property type="molecule type" value="Genomic_DNA"/>
</dbReference>
<reference evidence="2" key="4">
    <citation type="submission" date="2015-02" db="EMBL/GenBank/DDBJ databases">
        <authorList>
            <person name="Chooi Y.-H."/>
        </authorList>
    </citation>
    <scope>NUCLEOTIDE SEQUENCE</scope>
</reference>
<keyword evidence="3" id="KW-1185">Reference proteome</keyword>
<evidence type="ECO:0000313" key="3">
    <source>
        <dbReference type="Proteomes" id="UP000000994"/>
    </source>
</evidence>
<evidence type="ECO:0000313" key="2">
    <source>
        <dbReference type="EMBL" id="CFW42248.1"/>
    </source>
</evidence>
<evidence type="ECO:0000313" key="4">
    <source>
        <dbReference type="Proteomes" id="UP000246186"/>
    </source>
</evidence>
<dbReference type="RefSeq" id="YP_195132.1">
    <property type="nucleotide sequence ID" value="NC_006820.1"/>
</dbReference>
<reference evidence="1 3" key="2">
    <citation type="journal article" date="2005" name="J. Bacteriol.">
        <title>The genome of S-PM2, a 'photosynthetic' T4-type bacteriophage that infects marine Synechococcus strains.</title>
        <authorList>
            <person name="Mann N.H."/>
            <person name="Clokie M.R."/>
            <person name="Millard A."/>
            <person name="Cook A."/>
            <person name="Wilson W.H."/>
            <person name="Wheatley P.J."/>
            <person name="Letarov A."/>
            <person name="Krisch H.M."/>
        </authorList>
    </citation>
    <scope>NUCLEOTIDE SEQUENCE</scope>
</reference>